<organism evidence="1 2">
    <name type="scientific">Novosphingobium clariflavum</name>
    <dbReference type="NCBI Taxonomy" id="2029884"/>
    <lineage>
        <taxon>Bacteria</taxon>
        <taxon>Pseudomonadati</taxon>
        <taxon>Pseudomonadota</taxon>
        <taxon>Alphaproteobacteria</taxon>
        <taxon>Sphingomonadales</taxon>
        <taxon>Sphingomonadaceae</taxon>
        <taxon>Novosphingobium</taxon>
    </lineage>
</organism>
<protein>
    <submittedName>
        <fullName evidence="1">Uncharacterized protein</fullName>
    </submittedName>
</protein>
<sequence>MLVAGDIVLEAQRWHPDAIFVDAGNIGAAIIDRLRQLLPDTPVYEVWFGSTKVRQAQFNGSATNVFNKRTEIWTNMREWLNGGAIPDDQGLKDDLTGPLYSFGGDDVSIMLERKKDMKKRGLASPDDGDALGRILRDQSAVEQIRASRAQQEQAQQAAAMMPAVRDGADAAKLLSETDAGGRSALSAMMGQ</sequence>
<dbReference type="RefSeq" id="WP_267222901.1">
    <property type="nucleotide sequence ID" value="NZ_JAPCWC010000018.1"/>
</dbReference>
<accession>A0ABV6S1D4</accession>
<dbReference type="Proteomes" id="UP001589858">
    <property type="component" value="Unassembled WGS sequence"/>
</dbReference>
<evidence type="ECO:0000313" key="2">
    <source>
        <dbReference type="Proteomes" id="UP001589858"/>
    </source>
</evidence>
<gene>
    <name evidence="1" type="ORF">ACFFF8_00365</name>
</gene>
<reference evidence="1 2" key="1">
    <citation type="submission" date="2024-09" db="EMBL/GenBank/DDBJ databases">
        <authorList>
            <person name="Sun Q."/>
            <person name="Mori K."/>
        </authorList>
    </citation>
    <scope>NUCLEOTIDE SEQUENCE [LARGE SCALE GENOMIC DNA]</scope>
    <source>
        <strain evidence="1 2">CICC 11035S</strain>
    </source>
</reference>
<evidence type="ECO:0000313" key="1">
    <source>
        <dbReference type="EMBL" id="MFC0683040.1"/>
    </source>
</evidence>
<dbReference type="EMBL" id="JBHLTM010000002">
    <property type="protein sequence ID" value="MFC0683040.1"/>
    <property type="molecule type" value="Genomic_DNA"/>
</dbReference>
<comment type="caution">
    <text evidence="1">The sequence shown here is derived from an EMBL/GenBank/DDBJ whole genome shotgun (WGS) entry which is preliminary data.</text>
</comment>
<dbReference type="Gene3D" id="3.30.420.240">
    <property type="match status" value="1"/>
</dbReference>
<proteinExistence type="predicted"/>
<keyword evidence="2" id="KW-1185">Reference proteome</keyword>
<name>A0ABV6S1D4_9SPHN</name>